<sequence length="136" mass="15331">MNERFGIRSLGEIRYLRIWVDNSGRGHRESWYCNRVFVKDLHTGSIYRFPVHDWLGQCMGDGASERLSAAETNVNLVNDSMSIHILAETISYIAMYTGIKNMKGNDENLECKAASMTSGGETSPIEPIFHKCLLAN</sequence>
<dbReference type="PANTHER" id="PTHR10877:SF194">
    <property type="entry name" value="LOCATION OF VULVA DEFECTIVE 1"/>
    <property type="match status" value="1"/>
</dbReference>
<dbReference type="InterPro" id="IPR051223">
    <property type="entry name" value="Polycystin"/>
</dbReference>
<dbReference type="InterPro" id="IPR001024">
    <property type="entry name" value="PLAT/LH2_dom"/>
</dbReference>
<dbReference type="PANTHER" id="PTHR10877">
    <property type="entry name" value="POLYCYSTIN FAMILY MEMBER"/>
    <property type="match status" value="1"/>
</dbReference>
<keyword evidence="4" id="KW-1185">Reference proteome</keyword>
<feature type="domain" description="PLAT" evidence="2">
    <location>
        <begin position="1"/>
        <end position="69"/>
    </location>
</feature>
<dbReference type="Gene3D" id="2.60.60.20">
    <property type="entry name" value="PLAT/LH2 domain"/>
    <property type="match status" value="1"/>
</dbReference>
<comment type="caution">
    <text evidence="3">The sequence shown here is derived from an EMBL/GenBank/DDBJ whole genome shotgun (WGS) entry which is preliminary data.</text>
</comment>
<evidence type="ECO:0000259" key="2">
    <source>
        <dbReference type="PROSITE" id="PS50095"/>
    </source>
</evidence>
<dbReference type="PROSITE" id="PS50095">
    <property type="entry name" value="PLAT"/>
    <property type="match status" value="1"/>
</dbReference>
<dbReference type="Proteomes" id="UP000024635">
    <property type="component" value="Unassembled WGS sequence"/>
</dbReference>
<protein>
    <recommendedName>
        <fullName evidence="2">PLAT domain-containing protein</fullName>
    </recommendedName>
</protein>
<dbReference type="GO" id="GO:0050982">
    <property type="term" value="P:detection of mechanical stimulus"/>
    <property type="evidence" value="ECO:0007669"/>
    <property type="project" value="TreeGrafter"/>
</dbReference>
<gene>
    <name evidence="3" type="primary">Acey_s0628.g836</name>
    <name evidence="3" type="ORF">Y032_0628g836</name>
</gene>
<dbReference type="GO" id="GO:0016020">
    <property type="term" value="C:membrane"/>
    <property type="evidence" value="ECO:0007669"/>
    <property type="project" value="TreeGrafter"/>
</dbReference>
<dbReference type="AlphaFoldDB" id="A0A016WJY8"/>
<dbReference type="GO" id="GO:0005262">
    <property type="term" value="F:calcium channel activity"/>
    <property type="evidence" value="ECO:0007669"/>
    <property type="project" value="TreeGrafter"/>
</dbReference>
<dbReference type="OrthoDB" id="444119at2759"/>
<dbReference type="EMBL" id="JARK01000228">
    <property type="protein sequence ID" value="EYC40124.1"/>
    <property type="molecule type" value="Genomic_DNA"/>
</dbReference>
<evidence type="ECO:0000313" key="4">
    <source>
        <dbReference type="Proteomes" id="UP000024635"/>
    </source>
</evidence>
<dbReference type="STRING" id="53326.A0A016WJY8"/>
<name>A0A016WJY8_9BILA</name>
<evidence type="ECO:0000313" key="3">
    <source>
        <dbReference type="EMBL" id="EYC40124.1"/>
    </source>
</evidence>
<evidence type="ECO:0000256" key="1">
    <source>
        <dbReference type="PROSITE-ProRule" id="PRU00152"/>
    </source>
</evidence>
<reference evidence="4" key="1">
    <citation type="journal article" date="2015" name="Nat. Genet.">
        <title>The genome and transcriptome of the zoonotic hookworm Ancylostoma ceylanicum identify infection-specific gene families.</title>
        <authorList>
            <person name="Schwarz E.M."/>
            <person name="Hu Y."/>
            <person name="Antoshechkin I."/>
            <person name="Miller M.M."/>
            <person name="Sternberg P.W."/>
            <person name="Aroian R.V."/>
        </authorList>
    </citation>
    <scope>NUCLEOTIDE SEQUENCE</scope>
    <source>
        <strain evidence="4">HY135</strain>
    </source>
</reference>
<proteinExistence type="predicted"/>
<comment type="caution">
    <text evidence="1">Lacks conserved residue(s) required for the propagation of feature annotation.</text>
</comment>
<organism evidence="3 4">
    <name type="scientific">Ancylostoma ceylanicum</name>
    <dbReference type="NCBI Taxonomy" id="53326"/>
    <lineage>
        <taxon>Eukaryota</taxon>
        <taxon>Metazoa</taxon>
        <taxon>Ecdysozoa</taxon>
        <taxon>Nematoda</taxon>
        <taxon>Chromadorea</taxon>
        <taxon>Rhabditida</taxon>
        <taxon>Rhabditina</taxon>
        <taxon>Rhabditomorpha</taxon>
        <taxon>Strongyloidea</taxon>
        <taxon>Ancylostomatidae</taxon>
        <taxon>Ancylostomatinae</taxon>
        <taxon>Ancylostoma</taxon>
    </lineage>
</organism>
<dbReference type="Pfam" id="PF01477">
    <property type="entry name" value="PLAT"/>
    <property type="match status" value="1"/>
</dbReference>
<dbReference type="InterPro" id="IPR036392">
    <property type="entry name" value="PLAT/LH2_dom_sf"/>
</dbReference>
<accession>A0A016WJY8</accession>
<dbReference type="SUPFAM" id="SSF49723">
    <property type="entry name" value="Lipase/lipooxygenase domain (PLAT/LH2 domain)"/>
    <property type="match status" value="1"/>
</dbReference>